<accession>A0AAD9J4M7</accession>
<reference evidence="2" key="1">
    <citation type="journal article" date="2023" name="Mol. Biol. Evol.">
        <title>Third-Generation Sequencing Reveals the Adaptive Role of the Epigenome in Three Deep-Sea Polychaetes.</title>
        <authorList>
            <person name="Perez M."/>
            <person name="Aroh O."/>
            <person name="Sun Y."/>
            <person name="Lan Y."/>
            <person name="Juniper S.K."/>
            <person name="Young C.R."/>
            <person name="Angers B."/>
            <person name="Qian P.Y."/>
        </authorList>
    </citation>
    <scope>NUCLEOTIDE SEQUENCE</scope>
    <source>
        <strain evidence="2">P08H-3</strain>
    </source>
</reference>
<feature type="compositionally biased region" description="Basic and acidic residues" evidence="1">
    <location>
        <begin position="302"/>
        <end position="327"/>
    </location>
</feature>
<dbReference type="AlphaFoldDB" id="A0AAD9J4M7"/>
<keyword evidence="3" id="KW-1185">Reference proteome</keyword>
<organism evidence="2 3">
    <name type="scientific">Paralvinella palmiformis</name>
    <dbReference type="NCBI Taxonomy" id="53620"/>
    <lineage>
        <taxon>Eukaryota</taxon>
        <taxon>Metazoa</taxon>
        <taxon>Spiralia</taxon>
        <taxon>Lophotrochozoa</taxon>
        <taxon>Annelida</taxon>
        <taxon>Polychaeta</taxon>
        <taxon>Sedentaria</taxon>
        <taxon>Canalipalpata</taxon>
        <taxon>Terebellida</taxon>
        <taxon>Terebelliformia</taxon>
        <taxon>Alvinellidae</taxon>
        <taxon>Paralvinella</taxon>
    </lineage>
</organism>
<dbReference type="EMBL" id="JAODUP010000615">
    <property type="protein sequence ID" value="KAK2146344.1"/>
    <property type="molecule type" value="Genomic_DNA"/>
</dbReference>
<sequence length="349" mass="40166">MDIFCASLPSKCENTHARAEREFLSLLPFDSATPSLPINAAFYKLVERTLNKSRKLSDPNEFQRFDFICQEKFPWGSSKVIRNTRTSTPTQSVSQYEEMEVDKAVPFTAMSIHTSHVKTRPISKCSSCKVLRKSVLKLQQEKITAVKNLRAQQKKRESIKSCADEQIALKDGKSDPRGFKSFLDDHKLLCGLIPRYTGICGVFIEHHALFTKYLEQGTTCGGLRASVLADFVSVLEHIEMKVFGLLGKLLRGPWMKKFTLLQWTRLTMLKESREIEKSARSHNMHAEEIIGRKQRPKRRMKQKELEAEASRRQAEKRQTRDTTSKKLEKKLKTIDLTKIGRNKLESCWI</sequence>
<protein>
    <submittedName>
        <fullName evidence="2">Uncharacterized protein</fullName>
    </submittedName>
</protein>
<gene>
    <name evidence="2" type="ORF">LSH36_615g01064</name>
</gene>
<proteinExistence type="predicted"/>
<dbReference type="Proteomes" id="UP001208570">
    <property type="component" value="Unassembled WGS sequence"/>
</dbReference>
<evidence type="ECO:0000313" key="2">
    <source>
        <dbReference type="EMBL" id="KAK2146344.1"/>
    </source>
</evidence>
<feature type="compositionally biased region" description="Basic and acidic residues" evidence="1">
    <location>
        <begin position="277"/>
        <end position="291"/>
    </location>
</feature>
<feature type="compositionally biased region" description="Basic residues" evidence="1">
    <location>
        <begin position="292"/>
        <end position="301"/>
    </location>
</feature>
<comment type="caution">
    <text evidence="2">The sequence shown here is derived from an EMBL/GenBank/DDBJ whole genome shotgun (WGS) entry which is preliminary data.</text>
</comment>
<name>A0AAD9J4M7_9ANNE</name>
<evidence type="ECO:0000313" key="3">
    <source>
        <dbReference type="Proteomes" id="UP001208570"/>
    </source>
</evidence>
<evidence type="ECO:0000256" key="1">
    <source>
        <dbReference type="SAM" id="MobiDB-lite"/>
    </source>
</evidence>
<feature type="region of interest" description="Disordered" evidence="1">
    <location>
        <begin position="277"/>
        <end position="327"/>
    </location>
</feature>